<sequence>MNRPSVRATLGSLLLCSTLSSNAAVDDSYRFEVLLDDRPIGEHRFEIDRSGDQQQVASEAEFKVDFLFFTAYRYQHQSQEVFRNGCLQRIRARTNDNGTRYRIDGAARDDGFRIDRGEQVETAQGCIKTFAYWDPSILDQRRLLNPQTGELEPVVVRRQGTERIELDGRRIPASRYRLETGELSIDLWYHDELGWVRLASDTGKGATLIYRRI</sequence>
<dbReference type="Pfam" id="PF19630">
    <property type="entry name" value="DUF6134"/>
    <property type="match status" value="1"/>
</dbReference>
<protein>
    <submittedName>
        <fullName evidence="2">Uncharacterized protein</fullName>
    </submittedName>
</protein>
<dbReference type="RefSeq" id="WP_200347965.1">
    <property type="nucleotide sequence ID" value="NZ_NRSJ01000043.1"/>
</dbReference>
<keyword evidence="3" id="KW-1185">Reference proteome</keyword>
<comment type="caution">
    <text evidence="2">The sequence shown here is derived from an EMBL/GenBank/DDBJ whole genome shotgun (WGS) entry which is preliminary data.</text>
</comment>
<evidence type="ECO:0000313" key="2">
    <source>
        <dbReference type="EMBL" id="MBK1706514.1"/>
    </source>
</evidence>
<gene>
    <name evidence="2" type="ORF">CKO40_18660</name>
</gene>
<reference evidence="2" key="1">
    <citation type="submission" date="2017-08" db="EMBL/GenBank/DDBJ databases">
        <authorList>
            <person name="Imhoff J.F."/>
            <person name="Rahn T."/>
            <person name="Kuenzel S."/>
            <person name="Neulinger S.C."/>
        </authorList>
    </citation>
    <scope>NUCLEOTIDE SEQUENCE</scope>
    <source>
        <strain evidence="2">DSM 11080</strain>
    </source>
</reference>
<name>A0AAJ0U727_9GAMM</name>
<organism evidence="2 3">
    <name type="scientific">Halochromatium glycolicum</name>
    <dbReference type="NCBI Taxonomy" id="85075"/>
    <lineage>
        <taxon>Bacteria</taxon>
        <taxon>Pseudomonadati</taxon>
        <taxon>Pseudomonadota</taxon>
        <taxon>Gammaproteobacteria</taxon>
        <taxon>Chromatiales</taxon>
        <taxon>Chromatiaceae</taxon>
        <taxon>Halochromatium</taxon>
    </lineage>
</organism>
<keyword evidence="1" id="KW-0732">Signal</keyword>
<dbReference type="Proteomes" id="UP001296776">
    <property type="component" value="Unassembled WGS sequence"/>
</dbReference>
<dbReference type="InterPro" id="IPR045767">
    <property type="entry name" value="DUF6134"/>
</dbReference>
<feature type="chain" id="PRO_5042607477" evidence="1">
    <location>
        <begin position="24"/>
        <end position="213"/>
    </location>
</feature>
<reference evidence="2" key="2">
    <citation type="journal article" date="2020" name="Microorganisms">
        <title>Osmotic Adaptation and Compatible Solute Biosynthesis of Phototrophic Bacteria as Revealed from Genome Analyses.</title>
        <authorList>
            <person name="Imhoff J.F."/>
            <person name="Rahn T."/>
            <person name="Kunzel S."/>
            <person name="Keller A."/>
            <person name="Neulinger S.C."/>
        </authorList>
    </citation>
    <scope>NUCLEOTIDE SEQUENCE</scope>
    <source>
        <strain evidence="2">DSM 11080</strain>
    </source>
</reference>
<feature type="signal peptide" evidence="1">
    <location>
        <begin position="1"/>
        <end position="23"/>
    </location>
</feature>
<evidence type="ECO:0000256" key="1">
    <source>
        <dbReference type="SAM" id="SignalP"/>
    </source>
</evidence>
<proteinExistence type="predicted"/>
<evidence type="ECO:0000313" key="3">
    <source>
        <dbReference type="Proteomes" id="UP001296776"/>
    </source>
</evidence>
<dbReference type="AlphaFoldDB" id="A0AAJ0U727"/>
<dbReference type="EMBL" id="NRSJ01000043">
    <property type="protein sequence ID" value="MBK1706514.1"/>
    <property type="molecule type" value="Genomic_DNA"/>
</dbReference>
<accession>A0AAJ0U727</accession>